<gene>
    <name evidence="5" type="ORF">C0039_08995</name>
</gene>
<dbReference type="SMART" id="SM00342">
    <property type="entry name" value="HTH_ARAC"/>
    <property type="match status" value="1"/>
</dbReference>
<sequence length="332" mass="38228">MPENYLKTNNKFCFYLERMESRGFSAEQVLEDTGLDQSQINSDAFSPTPDQYRAVINNIITLTGDAHIGFKLGDEFKVSNLGVLGYAALSASNLSHSRELFSRYDALVEHILLPATVVTAERWCTELKEIFPLGDLVVFAVEEFVSRTCGLARDLTNKPFPVLEIRVTYPEPEDVEVYRERFDCPIYFDQPRTMILWDVHSQDNRISLANEEVCKLCEKQCKAIIDQMADADLLSSKIRNALVKNPGEFPTLEEMSRRLNMGSRTLRRRLVQENLTYQQILDETRKDLALQYLKHTHLTPKEIGYLLGYNSVSNFRRAFKGWTGNKLTDYRE</sequence>
<dbReference type="PROSITE" id="PS01124">
    <property type="entry name" value="HTH_ARAC_FAMILY_2"/>
    <property type="match status" value="1"/>
</dbReference>
<evidence type="ECO:0000256" key="2">
    <source>
        <dbReference type="ARBA" id="ARBA00023125"/>
    </source>
</evidence>
<evidence type="ECO:0000259" key="4">
    <source>
        <dbReference type="PROSITE" id="PS01124"/>
    </source>
</evidence>
<dbReference type="Pfam" id="PF12625">
    <property type="entry name" value="Arabinose_bd"/>
    <property type="match status" value="1"/>
</dbReference>
<dbReference type="InterPro" id="IPR018060">
    <property type="entry name" value="HTH_AraC"/>
</dbReference>
<dbReference type="GO" id="GO:0005829">
    <property type="term" value="C:cytosol"/>
    <property type="evidence" value="ECO:0007669"/>
    <property type="project" value="TreeGrafter"/>
</dbReference>
<dbReference type="Pfam" id="PF12833">
    <property type="entry name" value="HTH_18"/>
    <property type="match status" value="1"/>
</dbReference>
<dbReference type="AlphaFoldDB" id="A0A2N5X3X1"/>
<keyword evidence="1" id="KW-0805">Transcription regulation</keyword>
<dbReference type="PANTHER" id="PTHR47894">
    <property type="entry name" value="HTH-TYPE TRANSCRIPTIONAL REGULATOR GADX"/>
    <property type="match status" value="1"/>
</dbReference>
<name>A0A2N5X3X1_9GAMM</name>
<dbReference type="GO" id="GO:0000976">
    <property type="term" value="F:transcription cis-regulatory region binding"/>
    <property type="evidence" value="ECO:0007669"/>
    <property type="project" value="TreeGrafter"/>
</dbReference>
<evidence type="ECO:0000313" key="5">
    <source>
        <dbReference type="EMBL" id="PLW69188.1"/>
    </source>
</evidence>
<comment type="caution">
    <text evidence="5">The sequence shown here is derived from an EMBL/GenBank/DDBJ whole genome shotgun (WGS) entry which is preliminary data.</text>
</comment>
<reference evidence="5 6" key="1">
    <citation type="submission" date="2018-01" db="EMBL/GenBank/DDBJ databases">
        <title>The draft genome sequence of Halioglobus lutimaris HF004.</title>
        <authorList>
            <person name="Du Z.-J."/>
            <person name="Shi M.-J."/>
        </authorList>
    </citation>
    <scope>NUCLEOTIDE SEQUENCE [LARGE SCALE GENOMIC DNA]</scope>
    <source>
        <strain evidence="5 6">HF004</strain>
    </source>
</reference>
<dbReference type="Proteomes" id="UP000235005">
    <property type="component" value="Unassembled WGS sequence"/>
</dbReference>
<evidence type="ECO:0000313" key="6">
    <source>
        <dbReference type="Proteomes" id="UP000235005"/>
    </source>
</evidence>
<organism evidence="5 6">
    <name type="scientific">Pseudohalioglobus lutimaris</name>
    <dbReference type="NCBI Taxonomy" id="1737061"/>
    <lineage>
        <taxon>Bacteria</taxon>
        <taxon>Pseudomonadati</taxon>
        <taxon>Pseudomonadota</taxon>
        <taxon>Gammaproteobacteria</taxon>
        <taxon>Cellvibrionales</taxon>
        <taxon>Halieaceae</taxon>
        <taxon>Pseudohalioglobus</taxon>
    </lineage>
</organism>
<dbReference type="EMBL" id="PKUS01000008">
    <property type="protein sequence ID" value="PLW69188.1"/>
    <property type="molecule type" value="Genomic_DNA"/>
</dbReference>
<feature type="domain" description="HTH araC/xylS-type" evidence="4">
    <location>
        <begin position="236"/>
        <end position="332"/>
    </location>
</feature>
<keyword evidence="2" id="KW-0238">DNA-binding</keyword>
<evidence type="ECO:0000256" key="3">
    <source>
        <dbReference type="ARBA" id="ARBA00023163"/>
    </source>
</evidence>
<evidence type="ECO:0000256" key="1">
    <source>
        <dbReference type="ARBA" id="ARBA00023015"/>
    </source>
</evidence>
<dbReference type="PANTHER" id="PTHR47894:SF1">
    <property type="entry name" value="HTH-TYPE TRANSCRIPTIONAL REGULATOR VQSM"/>
    <property type="match status" value="1"/>
</dbReference>
<protein>
    <submittedName>
        <fullName evidence="5">AraC family transcriptional regulator</fullName>
    </submittedName>
</protein>
<proteinExistence type="predicted"/>
<dbReference type="OrthoDB" id="6194859at2"/>
<keyword evidence="3" id="KW-0804">Transcription</keyword>
<dbReference type="RefSeq" id="WP_075999962.1">
    <property type="nucleotide sequence ID" value="NZ_PKUS01000008.1"/>
</dbReference>
<accession>A0A2N5X3X1</accession>
<keyword evidence="6" id="KW-1185">Reference proteome</keyword>
<dbReference type="SUPFAM" id="SSF46689">
    <property type="entry name" value="Homeodomain-like"/>
    <property type="match status" value="1"/>
</dbReference>
<dbReference type="GO" id="GO:0003700">
    <property type="term" value="F:DNA-binding transcription factor activity"/>
    <property type="evidence" value="ECO:0007669"/>
    <property type="project" value="InterPro"/>
</dbReference>
<dbReference type="InterPro" id="IPR009057">
    <property type="entry name" value="Homeodomain-like_sf"/>
</dbReference>
<dbReference type="InterPro" id="IPR032687">
    <property type="entry name" value="AraC-type_N"/>
</dbReference>
<dbReference type="Gene3D" id="1.10.10.60">
    <property type="entry name" value="Homeodomain-like"/>
    <property type="match status" value="1"/>
</dbReference>